<accession>A0ABD2QLN3</accession>
<organism evidence="1 2">
    <name type="scientific">Cichlidogyrus casuarinus</name>
    <dbReference type="NCBI Taxonomy" id="1844966"/>
    <lineage>
        <taxon>Eukaryota</taxon>
        <taxon>Metazoa</taxon>
        <taxon>Spiralia</taxon>
        <taxon>Lophotrochozoa</taxon>
        <taxon>Platyhelminthes</taxon>
        <taxon>Monogenea</taxon>
        <taxon>Monopisthocotylea</taxon>
        <taxon>Dactylogyridea</taxon>
        <taxon>Ancyrocephalidae</taxon>
        <taxon>Cichlidogyrus</taxon>
    </lineage>
</organism>
<keyword evidence="2" id="KW-1185">Reference proteome</keyword>
<dbReference type="AlphaFoldDB" id="A0ABD2QLN3"/>
<proteinExistence type="predicted"/>
<protein>
    <submittedName>
        <fullName evidence="1">Uncharacterized protein</fullName>
    </submittedName>
</protein>
<name>A0ABD2QLN3_9PLAT</name>
<sequence>MCNGGMLTKRKMKHYNSVPMFAEGKPLPSTGPYGAQYSPVTPAPDSANSTDLGQGSRAVFAFPPNDNLLQDSMLNRLPGSGAVAPGPPLPMPFETPSHFNTTAGFQNKTLPNGLSQYQGVEVFRRPSVSLSSITDSFRSDISDPIFSQGQFNYQTNSSQAWSPPFPTRTWSQQEHSFVHMDRESSPRNQPKSNLLLFTITPLL</sequence>
<dbReference type="Proteomes" id="UP001626550">
    <property type="component" value="Unassembled WGS sequence"/>
</dbReference>
<evidence type="ECO:0000313" key="1">
    <source>
        <dbReference type="EMBL" id="KAL3320455.1"/>
    </source>
</evidence>
<dbReference type="EMBL" id="JBJKFK010000051">
    <property type="protein sequence ID" value="KAL3320455.1"/>
    <property type="molecule type" value="Genomic_DNA"/>
</dbReference>
<gene>
    <name evidence="1" type="ORF">Ciccas_000868</name>
</gene>
<reference evidence="1 2" key="1">
    <citation type="submission" date="2024-11" db="EMBL/GenBank/DDBJ databases">
        <title>Adaptive evolution of stress response genes in parasites aligns with host niche diversity.</title>
        <authorList>
            <person name="Hahn C."/>
            <person name="Resl P."/>
        </authorList>
    </citation>
    <scope>NUCLEOTIDE SEQUENCE [LARGE SCALE GENOMIC DNA]</scope>
    <source>
        <strain evidence="1">EGGRZ-B1_66</strain>
        <tissue evidence="1">Body</tissue>
    </source>
</reference>
<evidence type="ECO:0000313" key="2">
    <source>
        <dbReference type="Proteomes" id="UP001626550"/>
    </source>
</evidence>
<comment type="caution">
    <text evidence="1">The sequence shown here is derived from an EMBL/GenBank/DDBJ whole genome shotgun (WGS) entry which is preliminary data.</text>
</comment>